<dbReference type="AlphaFoldDB" id="A0A401FRB2"/>
<dbReference type="PRINTS" id="PR01590">
    <property type="entry name" value="HTHFIS"/>
</dbReference>
<keyword evidence="3" id="KW-0067">ATP-binding</keyword>
<feature type="modified residue" description="4-aspartylphosphate" evidence="7">
    <location>
        <position position="57"/>
    </location>
</feature>
<dbReference type="InterPro" id="IPR009057">
    <property type="entry name" value="Homeodomain-like_sf"/>
</dbReference>
<dbReference type="GO" id="GO:0043565">
    <property type="term" value="F:sequence-specific DNA binding"/>
    <property type="evidence" value="ECO:0007669"/>
    <property type="project" value="InterPro"/>
</dbReference>
<accession>A0A401FRB2</accession>
<dbReference type="GO" id="GO:0005524">
    <property type="term" value="F:ATP binding"/>
    <property type="evidence" value="ECO:0007669"/>
    <property type="project" value="UniProtKB-KW"/>
</dbReference>
<evidence type="ECO:0000256" key="7">
    <source>
        <dbReference type="PROSITE-ProRule" id="PRU00169"/>
    </source>
</evidence>
<dbReference type="Pfam" id="PF00158">
    <property type="entry name" value="Sigma54_activat"/>
    <property type="match status" value="1"/>
</dbReference>
<dbReference type="SUPFAM" id="SSF52540">
    <property type="entry name" value="P-loop containing nucleoside triphosphate hydrolases"/>
    <property type="match status" value="1"/>
</dbReference>
<dbReference type="RefSeq" id="WP_124327013.1">
    <property type="nucleotide sequence ID" value="NZ_BEXT01000001.1"/>
</dbReference>
<keyword evidence="11" id="KW-1185">Reference proteome</keyword>
<protein>
    <submittedName>
        <fullName evidence="10">Sigma-54-dependent Fis family transcriptional re gulator</fullName>
    </submittedName>
</protein>
<dbReference type="Pfam" id="PF00072">
    <property type="entry name" value="Response_reg"/>
    <property type="match status" value="1"/>
</dbReference>
<dbReference type="SMART" id="SM00382">
    <property type="entry name" value="AAA"/>
    <property type="match status" value="1"/>
</dbReference>
<dbReference type="InterPro" id="IPR002197">
    <property type="entry name" value="HTH_Fis"/>
</dbReference>
<dbReference type="OrthoDB" id="9763792at2"/>
<dbReference type="PROSITE" id="PS50045">
    <property type="entry name" value="SIGMA54_INTERACT_4"/>
    <property type="match status" value="1"/>
</dbReference>
<feature type="domain" description="Response regulatory" evidence="9">
    <location>
        <begin position="8"/>
        <end position="122"/>
    </location>
</feature>
<dbReference type="CDD" id="cd00009">
    <property type="entry name" value="AAA"/>
    <property type="match status" value="1"/>
</dbReference>
<dbReference type="PROSITE" id="PS50110">
    <property type="entry name" value="RESPONSE_REGULATORY"/>
    <property type="match status" value="1"/>
</dbReference>
<keyword evidence="5" id="KW-0805">Transcription regulation</keyword>
<dbReference type="InterPro" id="IPR002078">
    <property type="entry name" value="Sigma_54_int"/>
</dbReference>
<dbReference type="PANTHER" id="PTHR32071">
    <property type="entry name" value="TRANSCRIPTIONAL REGULATORY PROTEIN"/>
    <property type="match status" value="1"/>
</dbReference>
<dbReference type="PROSITE" id="PS00688">
    <property type="entry name" value="SIGMA54_INTERACT_3"/>
    <property type="match status" value="1"/>
</dbReference>
<gene>
    <name evidence="10" type="ORF">DENIS_0440</name>
</gene>
<evidence type="ECO:0000313" key="11">
    <source>
        <dbReference type="Proteomes" id="UP000288096"/>
    </source>
</evidence>
<dbReference type="PANTHER" id="PTHR32071:SF119">
    <property type="entry name" value="SIGMA L-DEPENDENT TRANSCRIPTIONAL REGULATOR YPLP-RELATED"/>
    <property type="match status" value="1"/>
</dbReference>
<dbReference type="Pfam" id="PF02954">
    <property type="entry name" value="HTH_8"/>
    <property type="match status" value="1"/>
</dbReference>
<dbReference type="Gene3D" id="1.10.8.60">
    <property type="match status" value="1"/>
</dbReference>
<reference evidence="11" key="1">
    <citation type="submission" date="2017-11" db="EMBL/GenBank/DDBJ databases">
        <authorList>
            <person name="Watanabe M."/>
            <person name="Kojima H."/>
        </authorList>
    </citation>
    <scope>NUCLEOTIDE SEQUENCE [LARGE SCALE GENOMIC DNA]</scope>
    <source>
        <strain evidence="11">Tokyo 01</strain>
    </source>
</reference>
<evidence type="ECO:0000259" key="8">
    <source>
        <dbReference type="PROSITE" id="PS50045"/>
    </source>
</evidence>
<dbReference type="GO" id="GO:0006355">
    <property type="term" value="P:regulation of DNA-templated transcription"/>
    <property type="evidence" value="ECO:0007669"/>
    <property type="project" value="InterPro"/>
</dbReference>
<organism evidence="10 11">
    <name type="scientific">Desulfonema ishimotonii</name>
    <dbReference type="NCBI Taxonomy" id="45657"/>
    <lineage>
        <taxon>Bacteria</taxon>
        <taxon>Pseudomonadati</taxon>
        <taxon>Thermodesulfobacteriota</taxon>
        <taxon>Desulfobacteria</taxon>
        <taxon>Desulfobacterales</taxon>
        <taxon>Desulfococcaceae</taxon>
        <taxon>Desulfonema</taxon>
    </lineage>
</organism>
<dbReference type="FunFam" id="3.40.50.2300:FF:000018">
    <property type="entry name" value="DNA-binding transcriptional regulator NtrC"/>
    <property type="match status" value="1"/>
</dbReference>
<dbReference type="InterPro" id="IPR027417">
    <property type="entry name" value="P-loop_NTPase"/>
</dbReference>
<dbReference type="EMBL" id="BEXT01000001">
    <property type="protein sequence ID" value="GBC59501.1"/>
    <property type="molecule type" value="Genomic_DNA"/>
</dbReference>
<evidence type="ECO:0000256" key="1">
    <source>
        <dbReference type="ARBA" id="ARBA00022553"/>
    </source>
</evidence>
<evidence type="ECO:0000313" key="10">
    <source>
        <dbReference type="EMBL" id="GBC59501.1"/>
    </source>
</evidence>
<dbReference type="InterPro" id="IPR025662">
    <property type="entry name" value="Sigma_54_int_dom_ATP-bd_1"/>
</dbReference>
<evidence type="ECO:0000259" key="9">
    <source>
        <dbReference type="PROSITE" id="PS50110"/>
    </source>
</evidence>
<dbReference type="InterPro" id="IPR025944">
    <property type="entry name" value="Sigma_54_int_dom_CS"/>
</dbReference>
<proteinExistence type="predicted"/>
<keyword evidence="4" id="KW-0902">Two-component regulatory system</keyword>
<name>A0A401FRB2_9BACT</name>
<keyword evidence="1 7" id="KW-0597">Phosphoprotein</keyword>
<comment type="caution">
    <text evidence="10">The sequence shown here is derived from an EMBL/GenBank/DDBJ whole genome shotgun (WGS) entry which is preliminary data.</text>
</comment>
<dbReference type="Gene3D" id="3.40.50.2300">
    <property type="match status" value="1"/>
</dbReference>
<dbReference type="InterPro" id="IPR011006">
    <property type="entry name" value="CheY-like_superfamily"/>
</dbReference>
<dbReference type="InterPro" id="IPR058031">
    <property type="entry name" value="AAA_lid_NorR"/>
</dbReference>
<feature type="domain" description="Sigma-54 factor interaction" evidence="8">
    <location>
        <begin position="146"/>
        <end position="373"/>
    </location>
</feature>
<dbReference type="PROSITE" id="PS00675">
    <property type="entry name" value="SIGMA54_INTERACT_1"/>
    <property type="match status" value="1"/>
</dbReference>
<dbReference type="Proteomes" id="UP000288096">
    <property type="component" value="Unassembled WGS sequence"/>
</dbReference>
<keyword evidence="6" id="KW-0804">Transcription</keyword>
<sequence length="453" mass="51598">MRNSNPIQILVVDDEQSIRRLIDKELSSPERLITTAGTAEEAFARVRKKRFDVIVLDIQLPDGNGLELMERFQELVPGVEIILITGYGDIDSAVEAMKMSAYDYITKPFNLDRLELVVEKAFQRVCLQRENRLLRHKQGENPPHKLIGNTAFVEEVRYLIRKVAPTHVPVLITGESGTGKNVVSRNIHHQSQRADQPLITKNCGTLQKELILSELFGYRKGSFTGASESRDGLLALAHRGTLFLDEIGELPMEVQASLLRVLENQTYRSVGGRDEQQVDIRFIFATNRNLVEEVEAGRFSQALYHRLNVFNIELPPLRDRVEDIPMLVEYFRQKLSFGPAPCRVSRRAMQCLLAYNWPGNIRELQNVIERGIILSENDLITERGLPHELVESTRETATADTPFVPLSEMEKAHILRVLKYVKDNRAKAAEILGIGRKTLYRKLKTYEIEEGGM</sequence>
<evidence type="ECO:0000256" key="6">
    <source>
        <dbReference type="ARBA" id="ARBA00023163"/>
    </source>
</evidence>
<dbReference type="SUPFAM" id="SSF46689">
    <property type="entry name" value="Homeodomain-like"/>
    <property type="match status" value="1"/>
</dbReference>
<dbReference type="SMART" id="SM00448">
    <property type="entry name" value="REC"/>
    <property type="match status" value="1"/>
</dbReference>
<dbReference type="FunFam" id="3.40.50.300:FF:000006">
    <property type="entry name" value="DNA-binding transcriptional regulator NtrC"/>
    <property type="match status" value="1"/>
</dbReference>
<reference evidence="11" key="2">
    <citation type="submission" date="2019-01" db="EMBL/GenBank/DDBJ databases">
        <title>Genome sequence of Desulfonema ishimotonii strain Tokyo 01.</title>
        <authorList>
            <person name="Fukui M."/>
        </authorList>
    </citation>
    <scope>NUCLEOTIDE SEQUENCE [LARGE SCALE GENOMIC DNA]</scope>
    <source>
        <strain evidence="11">Tokyo 01</strain>
    </source>
</reference>
<dbReference type="Pfam" id="PF25601">
    <property type="entry name" value="AAA_lid_14"/>
    <property type="match status" value="1"/>
</dbReference>
<dbReference type="GO" id="GO:0000160">
    <property type="term" value="P:phosphorelay signal transduction system"/>
    <property type="evidence" value="ECO:0007669"/>
    <property type="project" value="UniProtKB-KW"/>
</dbReference>
<dbReference type="InterPro" id="IPR001789">
    <property type="entry name" value="Sig_transdc_resp-reg_receiver"/>
</dbReference>
<dbReference type="SUPFAM" id="SSF52172">
    <property type="entry name" value="CheY-like"/>
    <property type="match status" value="1"/>
</dbReference>
<dbReference type="Gene3D" id="3.40.50.300">
    <property type="entry name" value="P-loop containing nucleotide triphosphate hydrolases"/>
    <property type="match status" value="1"/>
</dbReference>
<dbReference type="InterPro" id="IPR003593">
    <property type="entry name" value="AAA+_ATPase"/>
</dbReference>
<evidence type="ECO:0000256" key="3">
    <source>
        <dbReference type="ARBA" id="ARBA00022840"/>
    </source>
</evidence>
<keyword evidence="2" id="KW-0547">Nucleotide-binding</keyword>
<evidence type="ECO:0000256" key="2">
    <source>
        <dbReference type="ARBA" id="ARBA00022741"/>
    </source>
</evidence>
<dbReference type="Gene3D" id="1.10.10.60">
    <property type="entry name" value="Homeodomain-like"/>
    <property type="match status" value="1"/>
</dbReference>
<evidence type="ECO:0000256" key="4">
    <source>
        <dbReference type="ARBA" id="ARBA00023012"/>
    </source>
</evidence>
<evidence type="ECO:0000256" key="5">
    <source>
        <dbReference type="ARBA" id="ARBA00023015"/>
    </source>
</evidence>